<keyword evidence="3" id="KW-1185">Reference proteome</keyword>
<organism evidence="2 3">
    <name type="scientific">Eruca vesicaria subsp. sativa</name>
    <name type="common">Garden rocket</name>
    <name type="synonym">Eruca sativa</name>
    <dbReference type="NCBI Taxonomy" id="29727"/>
    <lineage>
        <taxon>Eukaryota</taxon>
        <taxon>Viridiplantae</taxon>
        <taxon>Streptophyta</taxon>
        <taxon>Embryophyta</taxon>
        <taxon>Tracheophyta</taxon>
        <taxon>Spermatophyta</taxon>
        <taxon>Magnoliopsida</taxon>
        <taxon>eudicotyledons</taxon>
        <taxon>Gunneridae</taxon>
        <taxon>Pentapetalae</taxon>
        <taxon>rosids</taxon>
        <taxon>malvids</taxon>
        <taxon>Brassicales</taxon>
        <taxon>Brassicaceae</taxon>
        <taxon>Brassiceae</taxon>
        <taxon>Eruca</taxon>
    </lineage>
</organism>
<keyword evidence="1" id="KW-0663">Pyridoxal phosphate</keyword>
<dbReference type="PANTHER" id="PTHR11986">
    <property type="entry name" value="AMINOTRANSFERASE CLASS III"/>
    <property type="match status" value="1"/>
</dbReference>
<keyword evidence="1" id="KW-0808">Transferase</keyword>
<comment type="similarity">
    <text evidence="1">Belongs to the class-III pyridoxal-phosphate-dependent aminotransferase family.</text>
</comment>
<protein>
    <recommendedName>
        <fullName evidence="1">Ornithine aminotransferase</fullName>
        <ecNumber evidence="1">2.6.1.13</ecNumber>
    </recommendedName>
</protein>
<accession>A0ABC8LNB7</accession>
<dbReference type="Gene3D" id="3.40.640.10">
    <property type="entry name" value="Type I PLP-dependent aspartate aminotransferase-like (Major domain)"/>
    <property type="match status" value="1"/>
</dbReference>
<dbReference type="InterPro" id="IPR050103">
    <property type="entry name" value="Class-III_PLP-dep_AT"/>
</dbReference>
<dbReference type="GO" id="GO:0004587">
    <property type="term" value="F:ornithine aminotransferase activity"/>
    <property type="evidence" value="ECO:0007669"/>
    <property type="project" value="UniProtKB-EC"/>
</dbReference>
<comment type="pathway">
    <text evidence="1">Amino-acid biosynthesis; L-proline biosynthesis; L-glutamate 5-semialdehyde from L-ornithine: step 1/1.</text>
</comment>
<comment type="catalytic activity">
    <reaction evidence="1">
        <text>a 2-oxocarboxylate + L-ornithine = L-glutamate 5-semialdehyde + an L-alpha-amino acid</text>
        <dbReference type="Rhea" id="RHEA:13877"/>
        <dbReference type="ChEBI" id="CHEBI:35179"/>
        <dbReference type="ChEBI" id="CHEBI:46911"/>
        <dbReference type="ChEBI" id="CHEBI:58066"/>
        <dbReference type="ChEBI" id="CHEBI:59869"/>
        <dbReference type="EC" id="2.6.1.13"/>
    </reaction>
</comment>
<dbReference type="EC" id="2.6.1.13" evidence="1"/>
<reference evidence="2 3" key="1">
    <citation type="submission" date="2022-03" db="EMBL/GenBank/DDBJ databases">
        <authorList>
            <person name="Macdonald S."/>
            <person name="Ahmed S."/>
            <person name="Newling K."/>
        </authorList>
    </citation>
    <scope>NUCLEOTIDE SEQUENCE [LARGE SCALE GENOMIC DNA]</scope>
</reference>
<dbReference type="AlphaFoldDB" id="A0ABC8LNB7"/>
<proteinExistence type="inferred from homology"/>
<dbReference type="InterPro" id="IPR015421">
    <property type="entry name" value="PyrdxlP-dep_Trfase_major"/>
</dbReference>
<evidence type="ECO:0000313" key="3">
    <source>
        <dbReference type="Proteomes" id="UP001642260"/>
    </source>
</evidence>
<comment type="caution">
    <text evidence="2">The sequence shown here is derived from an EMBL/GenBank/DDBJ whole genome shotgun (WGS) entry which is preliminary data.</text>
</comment>
<dbReference type="Proteomes" id="UP001642260">
    <property type="component" value="Unassembled WGS sequence"/>
</dbReference>
<evidence type="ECO:0000256" key="1">
    <source>
        <dbReference type="RuleBase" id="RU365036"/>
    </source>
</evidence>
<sequence>MVLYMSQNGFCILAGSFVCFSELSLLLDVLCKFYLVCDCIFTILFRLCFLMEMAQPYGTLMAKICIDFLTAYSAVTQEHCHLKIIKALQEQVETLSLSSRALYNDKFPVFAVRLTNMFGYQMVLPTRWEF</sequence>
<evidence type="ECO:0000313" key="2">
    <source>
        <dbReference type="EMBL" id="CAH8385252.1"/>
    </source>
</evidence>
<name>A0ABC8LNB7_ERUVS</name>
<dbReference type="EMBL" id="CAKOAT010656265">
    <property type="protein sequence ID" value="CAH8385252.1"/>
    <property type="molecule type" value="Genomic_DNA"/>
</dbReference>
<keyword evidence="1" id="KW-0032">Aminotransferase</keyword>
<gene>
    <name evidence="2" type="ORF">ERUC_LOCUS37735</name>
</gene>
<dbReference type="Gene3D" id="3.90.1150.10">
    <property type="entry name" value="Aspartate Aminotransferase, domain 1"/>
    <property type="match status" value="1"/>
</dbReference>
<dbReference type="InterPro" id="IPR015422">
    <property type="entry name" value="PyrdxlP-dep_Trfase_small"/>
</dbReference>
<dbReference type="PANTHER" id="PTHR11986:SF18">
    <property type="entry name" value="ORNITHINE AMINOTRANSFERASE, MITOCHONDRIAL"/>
    <property type="match status" value="1"/>
</dbReference>
<comment type="cofactor">
    <cofactor evidence="1">
        <name>pyridoxal 5'-phosphate</name>
        <dbReference type="ChEBI" id="CHEBI:597326"/>
    </cofactor>
</comment>